<dbReference type="GO" id="GO:0000976">
    <property type="term" value="F:transcription cis-regulatory region binding"/>
    <property type="evidence" value="ECO:0007669"/>
    <property type="project" value="TreeGrafter"/>
</dbReference>
<dbReference type="Pfam" id="PF00440">
    <property type="entry name" value="TetR_N"/>
    <property type="match status" value="1"/>
</dbReference>
<dbReference type="InterPro" id="IPR036271">
    <property type="entry name" value="Tet_transcr_reg_TetR-rel_C_sf"/>
</dbReference>
<organism evidence="7 8">
    <name type="scientific">Umezawaea tangerina</name>
    <dbReference type="NCBI Taxonomy" id="84725"/>
    <lineage>
        <taxon>Bacteria</taxon>
        <taxon>Bacillati</taxon>
        <taxon>Actinomycetota</taxon>
        <taxon>Actinomycetes</taxon>
        <taxon>Pseudonocardiales</taxon>
        <taxon>Pseudonocardiaceae</taxon>
        <taxon>Umezawaea</taxon>
    </lineage>
</organism>
<evidence type="ECO:0000256" key="1">
    <source>
        <dbReference type="ARBA" id="ARBA00023015"/>
    </source>
</evidence>
<keyword evidence="2 4" id="KW-0238">DNA-binding</keyword>
<dbReference type="SUPFAM" id="SSF48498">
    <property type="entry name" value="Tetracyclin repressor-like, C-terminal domain"/>
    <property type="match status" value="1"/>
</dbReference>
<dbReference type="EMBL" id="PVTF01000008">
    <property type="protein sequence ID" value="PRY38997.1"/>
    <property type="molecule type" value="Genomic_DNA"/>
</dbReference>
<keyword evidence="8" id="KW-1185">Reference proteome</keyword>
<proteinExistence type="predicted"/>
<comment type="caution">
    <text evidence="7">The sequence shown here is derived from an EMBL/GenBank/DDBJ whole genome shotgun (WGS) entry which is preliminary data.</text>
</comment>
<feature type="domain" description="HTH tetR-type" evidence="6">
    <location>
        <begin position="41"/>
        <end position="101"/>
    </location>
</feature>
<dbReference type="PANTHER" id="PTHR30055">
    <property type="entry name" value="HTH-TYPE TRANSCRIPTIONAL REGULATOR RUTR"/>
    <property type="match status" value="1"/>
</dbReference>
<dbReference type="SUPFAM" id="SSF46689">
    <property type="entry name" value="Homeodomain-like"/>
    <property type="match status" value="1"/>
</dbReference>
<evidence type="ECO:0000256" key="2">
    <source>
        <dbReference type="ARBA" id="ARBA00023125"/>
    </source>
</evidence>
<dbReference type="Proteomes" id="UP000239494">
    <property type="component" value="Unassembled WGS sequence"/>
</dbReference>
<dbReference type="AlphaFoldDB" id="A0A2T0T008"/>
<feature type="region of interest" description="Disordered" evidence="5">
    <location>
        <begin position="1"/>
        <end position="43"/>
    </location>
</feature>
<dbReference type="InterPro" id="IPR050109">
    <property type="entry name" value="HTH-type_TetR-like_transc_reg"/>
</dbReference>
<dbReference type="GO" id="GO:0003700">
    <property type="term" value="F:DNA-binding transcription factor activity"/>
    <property type="evidence" value="ECO:0007669"/>
    <property type="project" value="TreeGrafter"/>
</dbReference>
<dbReference type="Gene3D" id="1.10.357.10">
    <property type="entry name" value="Tetracycline Repressor, domain 2"/>
    <property type="match status" value="1"/>
</dbReference>
<protein>
    <submittedName>
        <fullName evidence="7">TetR family transcriptional regulator</fullName>
    </submittedName>
</protein>
<keyword evidence="1" id="KW-0805">Transcription regulation</keyword>
<gene>
    <name evidence="7" type="ORF">CLV43_108397</name>
</gene>
<evidence type="ECO:0000313" key="7">
    <source>
        <dbReference type="EMBL" id="PRY38997.1"/>
    </source>
</evidence>
<sequence length="218" mass="22722">MAGGRPTRPGSAAGCGGPGSRDELPGPATPAESDSPRPLTGGQPHALLATAKEVFDGGGFFDLRFDDFARLAGVGTGTLYRHFPTREALAEAVYHGEIAALCDRVRQLRAALPAAEALATFLRGMIDHIDTHKGLARTLSTLMATHSTALTEGSRALEQAVIDLVAAAVRDGTVRDDVDAGAVMMALHGISAGHDRPGWRAEADGVITLVLDGLRRPL</sequence>
<feature type="DNA-binding region" description="H-T-H motif" evidence="4">
    <location>
        <begin position="64"/>
        <end position="83"/>
    </location>
</feature>
<dbReference type="Pfam" id="PF21597">
    <property type="entry name" value="TetR_C_43"/>
    <property type="match status" value="1"/>
</dbReference>
<keyword evidence="3" id="KW-0804">Transcription</keyword>
<dbReference type="PROSITE" id="PS50977">
    <property type="entry name" value="HTH_TETR_2"/>
    <property type="match status" value="1"/>
</dbReference>
<accession>A0A2T0T008</accession>
<dbReference type="RefSeq" id="WP_106190399.1">
    <property type="nucleotide sequence ID" value="NZ_PVTF01000008.1"/>
</dbReference>
<dbReference type="InterPro" id="IPR009057">
    <property type="entry name" value="Homeodomain-like_sf"/>
</dbReference>
<dbReference type="PRINTS" id="PR00455">
    <property type="entry name" value="HTHTETR"/>
</dbReference>
<evidence type="ECO:0000256" key="5">
    <source>
        <dbReference type="SAM" id="MobiDB-lite"/>
    </source>
</evidence>
<dbReference type="InterPro" id="IPR001647">
    <property type="entry name" value="HTH_TetR"/>
</dbReference>
<evidence type="ECO:0000313" key="8">
    <source>
        <dbReference type="Proteomes" id="UP000239494"/>
    </source>
</evidence>
<reference evidence="7 8" key="1">
    <citation type="submission" date="2018-03" db="EMBL/GenBank/DDBJ databases">
        <title>Genomic Encyclopedia of Archaeal and Bacterial Type Strains, Phase II (KMG-II): from individual species to whole genera.</title>
        <authorList>
            <person name="Goeker M."/>
        </authorList>
    </citation>
    <scope>NUCLEOTIDE SEQUENCE [LARGE SCALE GENOMIC DNA]</scope>
    <source>
        <strain evidence="7 8">DSM 44720</strain>
    </source>
</reference>
<name>A0A2T0T008_9PSEU</name>
<evidence type="ECO:0000256" key="4">
    <source>
        <dbReference type="PROSITE-ProRule" id="PRU00335"/>
    </source>
</evidence>
<dbReference type="InterPro" id="IPR049445">
    <property type="entry name" value="TetR_SbtR-like_C"/>
</dbReference>
<dbReference type="OrthoDB" id="5190841at2"/>
<dbReference type="PANTHER" id="PTHR30055:SF234">
    <property type="entry name" value="HTH-TYPE TRANSCRIPTIONAL REGULATOR BETI"/>
    <property type="match status" value="1"/>
</dbReference>
<evidence type="ECO:0000259" key="6">
    <source>
        <dbReference type="PROSITE" id="PS50977"/>
    </source>
</evidence>
<evidence type="ECO:0000256" key="3">
    <source>
        <dbReference type="ARBA" id="ARBA00023163"/>
    </source>
</evidence>